<dbReference type="Proteomes" id="UP000595278">
    <property type="component" value="Chromosome"/>
</dbReference>
<dbReference type="KEGG" id="eaz:JHT90_00530"/>
<dbReference type="InterPro" id="IPR003660">
    <property type="entry name" value="HAMP_dom"/>
</dbReference>
<comment type="similarity">
    <text evidence="6">Belongs to the methyl-accepting chemotaxis (MCP) protein family.</text>
</comment>
<evidence type="ECO:0000256" key="3">
    <source>
        <dbReference type="ARBA" id="ARBA00022989"/>
    </source>
</evidence>
<evidence type="ECO:0000256" key="4">
    <source>
        <dbReference type="ARBA" id="ARBA00023136"/>
    </source>
</evidence>
<keyword evidence="12" id="KW-1185">Reference proteome</keyword>
<feature type="domain" description="Methyl-accepting transducer" evidence="9">
    <location>
        <begin position="384"/>
        <end position="620"/>
    </location>
</feature>
<evidence type="ECO:0000256" key="6">
    <source>
        <dbReference type="ARBA" id="ARBA00029447"/>
    </source>
</evidence>
<feature type="domain" description="HAMP" evidence="10">
    <location>
        <begin position="333"/>
        <end position="379"/>
    </location>
</feature>
<sequence length="659" mass="71022">MSKEKSASSSKQSSNFLLVLLGILLTVLVVAYVANLFYLGKKSADDRAFVKKANDLRVYSQSIAADSLKALTGSEEGFKNLTVASTSFDADWTSLKNKLPIDQANGLTNAWSALKPNIDTLLIRQEALITTYASVDTSFKLVENLRTISQNTLDKLKDQQSDIRLTNQMQQAALLLESIQHNLNSVLTDYATIENTSRDLTEKVKEFNNIVDMLKQSGVLPSEAQNILLTAVSPLNQLRSNVDVILEKSQYIAELQSVETKILDGSKRLLTEATRVADNIEESTSAFSTSAFLGYVALLLIIASVAGMFFVIQRNTRSRLQETARENAVNQEAILQLLDEIGDLADGDLTVSATVSEAFTGAIADSINYSIEQLRDLVRTIHQTSGQVSATAENSQSLAMNLAEAAEHQAGEIAGVSTAISEMAGSIDKVSATALESENVAKRSVEIAHNGSKIVHNTISGMDTIREQIQDTAKRIKRLGESSQEIGDIIGLIDDIAEQTNILALNAAIQASMAGDAGRGFAVVADEVQRLAERSSAATKQIESLVKAIQTDTNEAVISMEQTTSEVVRGAKLAENAGVALEEIENVSQALAKLIQSISNAARQQASTAAHISRTMDVIQEITTQTSSGSTETAVSIGRLTTMSRDMRKSVDGFKLPNN</sequence>
<dbReference type="GO" id="GO:0006935">
    <property type="term" value="P:chemotaxis"/>
    <property type="evidence" value="ECO:0007669"/>
    <property type="project" value="InterPro"/>
</dbReference>
<gene>
    <name evidence="11" type="ORF">JHT90_00530</name>
</gene>
<evidence type="ECO:0000256" key="5">
    <source>
        <dbReference type="ARBA" id="ARBA00023224"/>
    </source>
</evidence>
<dbReference type="Pfam" id="PF00015">
    <property type="entry name" value="MCPsignal"/>
    <property type="match status" value="1"/>
</dbReference>
<keyword evidence="2 8" id="KW-0812">Transmembrane</keyword>
<dbReference type="CDD" id="cd11386">
    <property type="entry name" value="MCP_signal"/>
    <property type="match status" value="1"/>
</dbReference>
<reference evidence="11 12" key="1">
    <citation type="submission" date="2021-01" db="EMBL/GenBank/DDBJ databases">
        <title>Entomomonas sp. F2A isolated from a house cricket (Acheta domesticus).</title>
        <authorList>
            <person name="Spergser J."/>
            <person name="Busse H.-J."/>
        </authorList>
    </citation>
    <scope>NUCLEOTIDE SEQUENCE [LARGE SCALE GENOMIC DNA]</scope>
    <source>
        <strain evidence="11 12">F2A</strain>
    </source>
</reference>
<dbReference type="PANTHER" id="PTHR32089">
    <property type="entry name" value="METHYL-ACCEPTING CHEMOTAXIS PROTEIN MCPB"/>
    <property type="match status" value="1"/>
</dbReference>
<dbReference type="GO" id="GO:0004888">
    <property type="term" value="F:transmembrane signaling receptor activity"/>
    <property type="evidence" value="ECO:0007669"/>
    <property type="project" value="InterPro"/>
</dbReference>
<feature type="transmembrane region" description="Helical" evidence="8">
    <location>
        <begin position="292"/>
        <end position="312"/>
    </location>
</feature>
<keyword evidence="5 7" id="KW-0807">Transducer</keyword>
<evidence type="ECO:0000259" key="9">
    <source>
        <dbReference type="PROSITE" id="PS50111"/>
    </source>
</evidence>
<dbReference type="EMBL" id="CP067393">
    <property type="protein sequence ID" value="QQP85783.1"/>
    <property type="molecule type" value="Genomic_DNA"/>
</dbReference>
<dbReference type="InterPro" id="IPR004090">
    <property type="entry name" value="Chemotax_Me-accpt_rcpt"/>
</dbReference>
<evidence type="ECO:0000256" key="8">
    <source>
        <dbReference type="SAM" id="Phobius"/>
    </source>
</evidence>
<protein>
    <submittedName>
        <fullName evidence="11">Chemotaxis protein</fullName>
    </submittedName>
</protein>
<keyword evidence="3 8" id="KW-1133">Transmembrane helix</keyword>
<dbReference type="InterPro" id="IPR004089">
    <property type="entry name" value="MCPsignal_dom"/>
</dbReference>
<organism evidence="11 12">
    <name type="scientific">Entomomonas asaccharolytica</name>
    <dbReference type="NCBI Taxonomy" id="2785331"/>
    <lineage>
        <taxon>Bacteria</taxon>
        <taxon>Pseudomonadati</taxon>
        <taxon>Pseudomonadota</taxon>
        <taxon>Gammaproteobacteria</taxon>
        <taxon>Pseudomonadales</taxon>
        <taxon>Pseudomonadaceae</taxon>
        <taxon>Entomomonas</taxon>
    </lineage>
</organism>
<dbReference type="PRINTS" id="PR00260">
    <property type="entry name" value="CHEMTRNSDUCR"/>
</dbReference>
<dbReference type="GO" id="GO:0016020">
    <property type="term" value="C:membrane"/>
    <property type="evidence" value="ECO:0007669"/>
    <property type="project" value="UniProtKB-SubCell"/>
</dbReference>
<dbReference type="Gene3D" id="1.10.287.950">
    <property type="entry name" value="Methyl-accepting chemotaxis protein"/>
    <property type="match status" value="1"/>
</dbReference>
<dbReference type="SUPFAM" id="SSF58104">
    <property type="entry name" value="Methyl-accepting chemotaxis protein (MCP) signaling domain"/>
    <property type="match status" value="1"/>
</dbReference>
<proteinExistence type="inferred from homology"/>
<accession>A0A974NFK9</accession>
<evidence type="ECO:0000256" key="7">
    <source>
        <dbReference type="PROSITE-ProRule" id="PRU00284"/>
    </source>
</evidence>
<evidence type="ECO:0000256" key="1">
    <source>
        <dbReference type="ARBA" id="ARBA00004141"/>
    </source>
</evidence>
<comment type="subcellular location">
    <subcellularLocation>
        <location evidence="1">Membrane</location>
        <topology evidence="1">Multi-pass membrane protein</topology>
    </subcellularLocation>
</comment>
<dbReference type="GO" id="GO:0007165">
    <property type="term" value="P:signal transduction"/>
    <property type="evidence" value="ECO:0007669"/>
    <property type="project" value="UniProtKB-KW"/>
</dbReference>
<evidence type="ECO:0000259" key="10">
    <source>
        <dbReference type="PROSITE" id="PS50885"/>
    </source>
</evidence>
<evidence type="ECO:0000313" key="11">
    <source>
        <dbReference type="EMBL" id="QQP85783.1"/>
    </source>
</evidence>
<evidence type="ECO:0000313" key="12">
    <source>
        <dbReference type="Proteomes" id="UP000595278"/>
    </source>
</evidence>
<dbReference type="PROSITE" id="PS50111">
    <property type="entry name" value="CHEMOTAXIS_TRANSDUC_2"/>
    <property type="match status" value="1"/>
</dbReference>
<dbReference type="AlphaFoldDB" id="A0A974NFK9"/>
<name>A0A974NFK9_9GAMM</name>
<dbReference type="FunFam" id="1.10.287.950:FF:000001">
    <property type="entry name" value="Methyl-accepting chemotaxis sensory transducer"/>
    <property type="match status" value="1"/>
</dbReference>
<dbReference type="SMART" id="SM00283">
    <property type="entry name" value="MA"/>
    <property type="match status" value="1"/>
</dbReference>
<keyword evidence="4 8" id="KW-0472">Membrane</keyword>
<dbReference type="PROSITE" id="PS50885">
    <property type="entry name" value="HAMP"/>
    <property type="match status" value="1"/>
</dbReference>
<evidence type="ECO:0000256" key="2">
    <source>
        <dbReference type="ARBA" id="ARBA00022692"/>
    </source>
</evidence>
<dbReference type="PANTHER" id="PTHR32089:SF119">
    <property type="entry name" value="METHYL-ACCEPTING CHEMOTAXIS PROTEIN CTPL"/>
    <property type="match status" value="1"/>
</dbReference>